<reference evidence="1" key="1">
    <citation type="journal article" date="2020" name="Stud. Mycol.">
        <title>101 Dothideomycetes genomes: a test case for predicting lifestyles and emergence of pathogens.</title>
        <authorList>
            <person name="Haridas S."/>
            <person name="Albert R."/>
            <person name="Binder M."/>
            <person name="Bloem J."/>
            <person name="Labutti K."/>
            <person name="Salamov A."/>
            <person name="Andreopoulos B."/>
            <person name="Baker S."/>
            <person name="Barry K."/>
            <person name="Bills G."/>
            <person name="Bluhm B."/>
            <person name="Cannon C."/>
            <person name="Castanera R."/>
            <person name="Culley D."/>
            <person name="Daum C."/>
            <person name="Ezra D."/>
            <person name="Gonzalez J."/>
            <person name="Henrissat B."/>
            <person name="Kuo A."/>
            <person name="Liang C."/>
            <person name="Lipzen A."/>
            <person name="Lutzoni F."/>
            <person name="Magnuson J."/>
            <person name="Mondo S."/>
            <person name="Nolan M."/>
            <person name="Ohm R."/>
            <person name="Pangilinan J."/>
            <person name="Park H.-J."/>
            <person name="Ramirez L."/>
            <person name="Alfaro M."/>
            <person name="Sun H."/>
            <person name="Tritt A."/>
            <person name="Yoshinaga Y."/>
            <person name="Zwiers L.-H."/>
            <person name="Turgeon B."/>
            <person name="Goodwin S."/>
            <person name="Spatafora J."/>
            <person name="Crous P."/>
            <person name="Grigoriev I."/>
        </authorList>
    </citation>
    <scope>NUCLEOTIDE SEQUENCE</scope>
    <source>
        <strain evidence="1">CBS 121167</strain>
    </source>
</reference>
<dbReference type="GeneID" id="54294916"/>
<accession>A0A6A6B2C5</accession>
<gene>
    <name evidence="1" type="ORF">K452DRAFT_235268</name>
</gene>
<proteinExistence type="predicted"/>
<sequence length="191" mass="20861">MSPPIINFPSLQPALICKVNVGAGHVVGPKHSGSTLFHFETPTGTLETVEGFEPKFNADVVFGADWLTFDDDKKHARINLKAVAVEITFFSSTKDDKAIDFGYQGIISLNEEVQSIFNMAPTSKSVPFGFSSTLSRRMQTGAHTFQSGGDGLRELENMTFIGNGRMLVNEETRVITVESRISRVVPATGFD</sequence>
<dbReference type="Gene3D" id="2.40.160.20">
    <property type="match status" value="1"/>
</dbReference>
<evidence type="ECO:0000313" key="2">
    <source>
        <dbReference type="Proteomes" id="UP000799438"/>
    </source>
</evidence>
<dbReference type="AlphaFoldDB" id="A0A6A6B2C5"/>
<evidence type="ECO:0000313" key="1">
    <source>
        <dbReference type="EMBL" id="KAF2137748.1"/>
    </source>
</evidence>
<dbReference type="OrthoDB" id="2544694at2759"/>
<name>A0A6A6B2C5_9PEZI</name>
<dbReference type="EMBL" id="ML995500">
    <property type="protein sequence ID" value="KAF2137748.1"/>
    <property type="molecule type" value="Genomic_DNA"/>
</dbReference>
<dbReference type="Pfam" id="PF11578">
    <property type="entry name" value="DUF3237"/>
    <property type="match status" value="1"/>
</dbReference>
<dbReference type="Proteomes" id="UP000799438">
    <property type="component" value="Unassembled WGS sequence"/>
</dbReference>
<keyword evidence="2" id="KW-1185">Reference proteome</keyword>
<dbReference type="RefSeq" id="XP_033393463.1">
    <property type="nucleotide sequence ID" value="XM_033537420.1"/>
</dbReference>
<protein>
    <submittedName>
        <fullName evidence="1">Uncharacterized protein</fullName>
    </submittedName>
</protein>
<organism evidence="1 2">
    <name type="scientific">Aplosporella prunicola CBS 121167</name>
    <dbReference type="NCBI Taxonomy" id="1176127"/>
    <lineage>
        <taxon>Eukaryota</taxon>
        <taxon>Fungi</taxon>
        <taxon>Dikarya</taxon>
        <taxon>Ascomycota</taxon>
        <taxon>Pezizomycotina</taxon>
        <taxon>Dothideomycetes</taxon>
        <taxon>Dothideomycetes incertae sedis</taxon>
        <taxon>Botryosphaeriales</taxon>
        <taxon>Aplosporellaceae</taxon>
        <taxon>Aplosporella</taxon>
    </lineage>
</organism>